<reference evidence="2" key="1">
    <citation type="submission" date="2021-01" db="EMBL/GenBank/DDBJ databases">
        <title>Adiantum capillus-veneris genome.</title>
        <authorList>
            <person name="Fang Y."/>
            <person name="Liao Q."/>
        </authorList>
    </citation>
    <scope>NUCLEOTIDE SEQUENCE</scope>
    <source>
        <strain evidence="2">H3</strain>
        <tissue evidence="2">Leaf</tissue>
    </source>
</reference>
<sequence>MDASADSNNSSPSPSPPELQSQHQDAADRARETLLAISQADAGSNLQDIAKPIIGEKGVSKEGCPSALQPGKEPTDEDEVFRKKLISISYEGPSLPVSESCYSNGSYVASPPPRDGHGCPPC</sequence>
<comment type="caution">
    <text evidence="2">The sequence shown here is derived from an EMBL/GenBank/DDBJ whole genome shotgun (WGS) entry which is preliminary data.</text>
</comment>
<dbReference type="AlphaFoldDB" id="A0A9D4ZCR6"/>
<gene>
    <name evidence="2" type="ORF">GOP47_0015076</name>
</gene>
<keyword evidence="3" id="KW-1185">Reference proteome</keyword>
<dbReference type="Pfam" id="PF21737">
    <property type="entry name" value="DUF6865"/>
    <property type="match status" value="1"/>
</dbReference>
<dbReference type="Proteomes" id="UP000886520">
    <property type="component" value="Chromosome 14"/>
</dbReference>
<dbReference type="InterPro" id="IPR049198">
    <property type="entry name" value="DUF6865"/>
</dbReference>
<dbReference type="OrthoDB" id="10610652at2759"/>
<name>A0A9D4ZCR6_ADICA</name>
<evidence type="ECO:0000313" key="2">
    <source>
        <dbReference type="EMBL" id="KAI5070733.1"/>
    </source>
</evidence>
<accession>A0A9D4ZCR6</accession>
<evidence type="ECO:0000313" key="3">
    <source>
        <dbReference type="Proteomes" id="UP000886520"/>
    </source>
</evidence>
<protein>
    <submittedName>
        <fullName evidence="2">Uncharacterized protein</fullName>
    </submittedName>
</protein>
<organism evidence="2 3">
    <name type="scientific">Adiantum capillus-veneris</name>
    <name type="common">Maidenhair fern</name>
    <dbReference type="NCBI Taxonomy" id="13818"/>
    <lineage>
        <taxon>Eukaryota</taxon>
        <taxon>Viridiplantae</taxon>
        <taxon>Streptophyta</taxon>
        <taxon>Embryophyta</taxon>
        <taxon>Tracheophyta</taxon>
        <taxon>Polypodiopsida</taxon>
        <taxon>Polypodiidae</taxon>
        <taxon>Polypodiales</taxon>
        <taxon>Pteridineae</taxon>
        <taxon>Pteridaceae</taxon>
        <taxon>Vittarioideae</taxon>
        <taxon>Adiantum</taxon>
    </lineage>
</organism>
<feature type="region of interest" description="Disordered" evidence="1">
    <location>
        <begin position="57"/>
        <end position="78"/>
    </location>
</feature>
<evidence type="ECO:0000256" key="1">
    <source>
        <dbReference type="SAM" id="MobiDB-lite"/>
    </source>
</evidence>
<proteinExistence type="predicted"/>
<feature type="compositionally biased region" description="Low complexity" evidence="1">
    <location>
        <begin position="1"/>
        <end position="12"/>
    </location>
</feature>
<dbReference type="EMBL" id="JABFUD020000014">
    <property type="protein sequence ID" value="KAI5070733.1"/>
    <property type="molecule type" value="Genomic_DNA"/>
</dbReference>
<feature type="region of interest" description="Disordered" evidence="1">
    <location>
        <begin position="1"/>
        <end position="32"/>
    </location>
</feature>